<dbReference type="GO" id="GO:0004523">
    <property type="term" value="F:RNA-DNA hybrid ribonuclease activity"/>
    <property type="evidence" value="ECO:0007669"/>
    <property type="project" value="InterPro"/>
</dbReference>
<dbReference type="Proteomes" id="UP000712600">
    <property type="component" value="Unassembled WGS sequence"/>
</dbReference>
<sequence length="263" mass="29072">MGSKGKRRKENAGVPPTPANTGPELEDLGLRCLHARRRIVDLDTRWTSLCSTPALPPTGLITSQLVPWILWTLWKERNRFVFNGASASPEDTLATAIRAAKEWEQGQKKEKVVPPQSTPSATEACTAATIVRTDAAWRKEDKKAGLGWTVKTERFEIRRKKPHGHVSSPLVAEGLAIREALLFCREHNLNDILLESDSAQLIKVINRKESIAEVHGILSDILHLSGLPDVSILFSWIPRDKNLVADSLSKEALCMVEGVIAPT</sequence>
<accession>A0A8S9RRI3</accession>
<dbReference type="InterPro" id="IPR012337">
    <property type="entry name" value="RNaseH-like_sf"/>
</dbReference>
<dbReference type="PANTHER" id="PTHR47074">
    <property type="entry name" value="BNAC02G40300D PROTEIN"/>
    <property type="match status" value="1"/>
</dbReference>
<evidence type="ECO:0000256" key="1">
    <source>
        <dbReference type="SAM" id="MobiDB-lite"/>
    </source>
</evidence>
<dbReference type="InterPro" id="IPR052929">
    <property type="entry name" value="RNase_H-like_EbsB-rel"/>
</dbReference>
<feature type="domain" description="RNase H type-1" evidence="2">
    <location>
        <begin position="133"/>
        <end position="252"/>
    </location>
</feature>
<dbReference type="AlphaFoldDB" id="A0A8S9RRI3"/>
<comment type="caution">
    <text evidence="3">The sequence shown here is derived from an EMBL/GenBank/DDBJ whole genome shotgun (WGS) entry which is preliminary data.</text>
</comment>
<dbReference type="InterPro" id="IPR044730">
    <property type="entry name" value="RNase_H-like_dom_plant"/>
</dbReference>
<name>A0A8S9RRI3_BRACR</name>
<dbReference type="InterPro" id="IPR002156">
    <property type="entry name" value="RNaseH_domain"/>
</dbReference>
<evidence type="ECO:0000313" key="3">
    <source>
        <dbReference type="EMBL" id="KAF3575125.1"/>
    </source>
</evidence>
<dbReference type="GO" id="GO:0003676">
    <property type="term" value="F:nucleic acid binding"/>
    <property type="evidence" value="ECO:0007669"/>
    <property type="project" value="InterPro"/>
</dbReference>
<dbReference type="PANTHER" id="PTHR47074:SF11">
    <property type="entry name" value="REVERSE TRANSCRIPTASE-LIKE PROTEIN"/>
    <property type="match status" value="1"/>
</dbReference>
<gene>
    <name evidence="3" type="ORF">F2Q69_00061205</name>
</gene>
<protein>
    <recommendedName>
        <fullName evidence="2">RNase H type-1 domain-containing protein</fullName>
    </recommendedName>
</protein>
<feature type="region of interest" description="Disordered" evidence="1">
    <location>
        <begin position="1"/>
        <end position="24"/>
    </location>
</feature>
<dbReference type="Pfam" id="PF13456">
    <property type="entry name" value="RVT_3"/>
    <property type="match status" value="1"/>
</dbReference>
<dbReference type="Gene3D" id="3.30.420.10">
    <property type="entry name" value="Ribonuclease H-like superfamily/Ribonuclease H"/>
    <property type="match status" value="1"/>
</dbReference>
<dbReference type="EMBL" id="QGKX02000095">
    <property type="protein sequence ID" value="KAF3575125.1"/>
    <property type="molecule type" value="Genomic_DNA"/>
</dbReference>
<organism evidence="3 4">
    <name type="scientific">Brassica cretica</name>
    <name type="common">Mustard</name>
    <dbReference type="NCBI Taxonomy" id="69181"/>
    <lineage>
        <taxon>Eukaryota</taxon>
        <taxon>Viridiplantae</taxon>
        <taxon>Streptophyta</taxon>
        <taxon>Embryophyta</taxon>
        <taxon>Tracheophyta</taxon>
        <taxon>Spermatophyta</taxon>
        <taxon>Magnoliopsida</taxon>
        <taxon>eudicotyledons</taxon>
        <taxon>Gunneridae</taxon>
        <taxon>Pentapetalae</taxon>
        <taxon>rosids</taxon>
        <taxon>malvids</taxon>
        <taxon>Brassicales</taxon>
        <taxon>Brassicaceae</taxon>
        <taxon>Brassiceae</taxon>
        <taxon>Brassica</taxon>
    </lineage>
</organism>
<dbReference type="InterPro" id="IPR036397">
    <property type="entry name" value="RNaseH_sf"/>
</dbReference>
<dbReference type="CDD" id="cd06222">
    <property type="entry name" value="RNase_H_like"/>
    <property type="match status" value="1"/>
</dbReference>
<dbReference type="SUPFAM" id="SSF53098">
    <property type="entry name" value="Ribonuclease H-like"/>
    <property type="match status" value="1"/>
</dbReference>
<proteinExistence type="predicted"/>
<reference evidence="3" key="1">
    <citation type="submission" date="2019-12" db="EMBL/GenBank/DDBJ databases">
        <title>Genome sequencing and annotation of Brassica cretica.</title>
        <authorList>
            <person name="Studholme D.J."/>
            <person name="Sarris P."/>
        </authorList>
    </citation>
    <scope>NUCLEOTIDE SEQUENCE</scope>
    <source>
        <strain evidence="3">PFS-109/04</strain>
        <tissue evidence="3">Leaf</tissue>
    </source>
</reference>
<evidence type="ECO:0000313" key="4">
    <source>
        <dbReference type="Proteomes" id="UP000712600"/>
    </source>
</evidence>
<evidence type="ECO:0000259" key="2">
    <source>
        <dbReference type="Pfam" id="PF13456"/>
    </source>
</evidence>